<dbReference type="Gene3D" id="3.40.630.30">
    <property type="match status" value="1"/>
</dbReference>
<name>A0A1H7X6H6_9RHOB</name>
<protein>
    <recommendedName>
        <fullName evidence="3">N-acetyltransferase domain-containing protein</fullName>
    </recommendedName>
</protein>
<evidence type="ECO:0008006" key="3">
    <source>
        <dbReference type="Google" id="ProtNLM"/>
    </source>
</evidence>
<organism evidence="1 2">
    <name type="scientific">Roseovarius tolerans</name>
    <dbReference type="NCBI Taxonomy" id="74031"/>
    <lineage>
        <taxon>Bacteria</taxon>
        <taxon>Pseudomonadati</taxon>
        <taxon>Pseudomonadota</taxon>
        <taxon>Alphaproteobacteria</taxon>
        <taxon>Rhodobacterales</taxon>
        <taxon>Roseobacteraceae</taxon>
        <taxon>Roseovarius</taxon>
    </lineage>
</organism>
<dbReference type="AlphaFoldDB" id="A0A1H7X6H6"/>
<dbReference type="EMBL" id="FOBO01000003">
    <property type="protein sequence ID" value="SEM29281.1"/>
    <property type="molecule type" value="Genomic_DNA"/>
</dbReference>
<sequence length="270" mass="28593">MTVAGEVFGTEAQRALLTRGAYAYALLRDDPRFSYYGRTVGIATPESGDISLLSALTRLQGGSAYGRVPNADLARHVETAREQGLAITVYTRWEGGATVRDTARAILRNHSLPNDLTAEYIDAEAPSERLAALAEVALACGVLPPAGAVLRGQARPGLGLIARDQEGRAAACAGAAAYVHPDQTLGRAQCWWGMLSTHPDRRGERLALILGAMALIRMQDRYGFTQVFTGVEPGNAASEAVCRRMGLAPADTSVLSVADAALLPSGRMTK</sequence>
<evidence type="ECO:0000313" key="2">
    <source>
        <dbReference type="Proteomes" id="UP000182160"/>
    </source>
</evidence>
<evidence type="ECO:0000313" key="1">
    <source>
        <dbReference type="EMBL" id="SEM29281.1"/>
    </source>
</evidence>
<dbReference type="Proteomes" id="UP000182160">
    <property type="component" value="Unassembled WGS sequence"/>
</dbReference>
<gene>
    <name evidence="1" type="ORF">SAMN04488077_103287</name>
</gene>
<dbReference type="SUPFAM" id="SSF55729">
    <property type="entry name" value="Acyl-CoA N-acyltransferases (Nat)"/>
    <property type="match status" value="1"/>
</dbReference>
<accession>A0A1H7X6H6</accession>
<dbReference type="RefSeq" id="WP_074785199.1">
    <property type="nucleotide sequence ID" value="NZ_FOBO01000003.1"/>
</dbReference>
<dbReference type="InterPro" id="IPR016181">
    <property type="entry name" value="Acyl_CoA_acyltransferase"/>
</dbReference>
<reference evidence="1 2" key="1">
    <citation type="submission" date="2016-10" db="EMBL/GenBank/DDBJ databases">
        <authorList>
            <person name="de Groot N.N."/>
        </authorList>
    </citation>
    <scope>NUCLEOTIDE SEQUENCE [LARGE SCALE GENOMIC DNA]</scope>
    <source>
        <strain evidence="1 2">DSM 11457</strain>
    </source>
</reference>
<proteinExistence type="predicted"/>